<dbReference type="AlphaFoldDB" id="A0A8T2GC91"/>
<comment type="caution">
    <text evidence="3">The sequence shown here is derived from an EMBL/GenBank/DDBJ whole genome shotgun (WGS) entry which is preliminary data.</text>
</comment>
<gene>
    <name evidence="3" type="ORF">ISN44_As02g009190</name>
</gene>
<keyword evidence="1" id="KW-1133">Transmembrane helix</keyword>
<sequence length="129" mass="14294">TIPIKQTKMRKSISIAFVIAITIFMSHLNVFTVYSLTPCEEATNLLTPCLRYLWAPPEAKPSPECCSGLDKVNKGVKTYDDRHDMCICLSSEAAITSADQYKFDNLPKLCNVALFAPVGPKFDCSTIKV</sequence>
<dbReference type="CDD" id="cd01960">
    <property type="entry name" value="nsLTP1"/>
    <property type="match status" value="1"/>
</dbReference>
<dbReference type="Proteomes" id="UP000694251">
    <property type="component" value="Chromosome 2"/>
</dbReference>
<keyword evidence="1" id="KW-0472">Membrane</keyword>
<organism evidence="3 4">
    <name type="scientific">Arabidopsis suecica</name>
    <name type="common">Swedish thale-cress</name>
    <name type="synonym">Cardaminopsis suecica</name>
    <dbReference type="NCBI Taxonomy" id="45249"/>
    <lineage>
        <taxon>Eukaryota</taxon>
        <taxon>Viridiplantae</taxon>
        <taxon>Streptophyta</taxon>
        <taxon>Embryophyta</taxon>
        <taxon>Tracheophyta</taxon>
        <taxon>Spermatophyta</taxon>
        <taxon>Magnoliopsida</taxon>
        <taxon>eudicotyledons</taxon>
        <taxon>Gunneridae</taxon>
        <taxon>Pentapetalae</taxon>
        <taxon>rosids</taxon>
        <taxon>malvids</taxon>
        <taxon>Brassicales</taxon>
        <taxon>Brassicaceae</taxon>
        <taxon>Camelineae</taxon>
        <taxon>Arabidopsis</taxon>
    </lineage>
</organism>
<protein>
    <submittedName>
        <fullName evidence="3">Bifunctional inhibitor/plant lipid transfer protein/seed storage helical domain</fullName>
    </submittedName>
</protein>
<dbReference type="InterPro" id="IPR000528">
    <property type="entry name" value="Plant_nsLTP"/>
</dbReference>
<evidence type="ECO:0000313" key="4">
    <source>
        <dbReference type="Proteomes" id="UP000694251"/>
    </source>
</evidence>
<dbReference type="Pfam" id="PF00234">
    <property type="entry name" value="Tryp_alpha_amyl"/>
    <property type="match status" value="1"/>
</dbReference>
<dbReference type="GO" id="GO:0006869">
    <property type="term" value="P:lipid transport"/>
    <property type="evidence" value="ECO:0007669"/>
    <property type="project" value="InterPro"/>
</dbReference>
<accession>A0A8T2GC91</accession>
<evidence type="ECO:0000259" key="2">
    <source>
        <dbReference type="SMART" id="SM00499"/>
    </source>
</evidence>
<keyword evidence="4" id="KW-1185">Reference proteome</keyword>
<feature type="transmembrane region" description="Helical" evidence="1">
    <location>
        <begin position="12"/>
        <end position="36"/>
    </location>
</feature>
<dbReference type="InterPro" id="IPR016140">
    <property type="entry name" value="Bifunc_inhib/LTP/seed_store"/>
</dbReference>
<evidence type="ECO:0000313" key="3">
    <source>
        <dbReference type="EMBL" id="KAG7640881.1"/>
    </source>
</evidence>
<dbReference type="OrthoDB" id="1024181at2759"/>
<name>A0A8T2GC91_ARASU</name>
<reference evidence="3 4" key="1">
    <citation type="submission" date="2020-12" db="EMBL/GenBank/DDBJ databases">
        <title>Concerted genomic and epigenomic changes stabilize Arabidopsis allopolyploids.</title>
        <authorList>
            <person name="Chen Z."/>
        </authorList>
    </citation>
    <scope>NUCLEOTIDE SEQUENCE [LARGE SCALE GENOMIC DNA]</scope>
    <source>
        <strain evidence="3">As9502</strain>
        <tissue evidence="3">Leaf</tissue>
    </source>
</reference>
<dbReference type="EMBL" id="JAEFBJ010000002">
    <property type="protein sequence ID" value="KAG7640881.1"/>
    <property type="molecule type" value="Genomic_DNA"/>
</dbReference>
<feature type="domain" description="Bifunctional inhibitor/plant lipid transfer protein/seed storage helical" evidence="2">
    <location>
        <begin position="39"/>
        <end position="124"/>
    </location>
</feature>
<keyword evidence="1" id="KW-0812">Transmembrane</keyword>
<dbReference type="PANTHER" id="PTHR33076">
    <property type="entry name" value="NON-SPECIFIC LIPID-TRANSFER PROTEIN 2-RELATED"/>
    <property type="match status" value="1"/>
</dbReference>
<dbReference type="GO" id="GO:0008289">
    <property type="term" value="F:lipid binding"/>
    <property type="evidence" value="ECO:0007669"/>
    <property type="project" value="InterPro"/>
</dbReference>
<dbReference type="SMART" id="SM00499">
    <property type="entry name" value="AAI"/>
    <property type="match status" value="1"/>
</dbReference>
<evidence type="ECO:0000256" key="1">
    <source>
        <dbReference type="SAM" id="Phobius"/>
    </source>
</evidence>
<feature type="non-terminal residue" evidence="3">
    <location>
        <position position="129"/>
    </location>
</feature>
<proteinExistence type="predicted"/>